<evidence type="ECO:0000256" key="3">
    <source>
        <dbReference type="ARBA" id="ARBA00012895"/>
    </source>
</evidence>
<dbReference type="NCBIfam" id="NF004044">
    <property type="entry name" value="PRK05561.1"/>
    <property type="match status" value="1"/>
</dbReference>
<dbReference type="PANTHER" id="PTHR43493">
    <property type="entry name" value="DNA GYRASE/TOPOISOMERASE SUBUNIT A"/>
    <property type="match status" value="1"/>
</dbReference>
<dbReference type="GO" id="GO:0006265">
    <property type="term" value="P:DNA topological change"/>
    <property type="evidence" value="ECO:0007669"/>
    <property type="project" value="UniProtKB-UniRule"/>
</dbReference>
<dbReference type="GO" id="GO:0003677">
    <property type="term" value="F:DNA binding"/>
    <property type="evidence" value="ECO:0007669"/>
    <property type="project" value="UniProtKB-UniRule"/>
</dbReference>
<dbReference type="InterPro" id="IPR013757">
    <property type="entry name" value="Topo_IIA_A_a_sf"/>
</dbReference>
<evidence type="ECO:0000256" key="6">
    <source>
        <dbReference type="ARBA" id="ARBA00023235"/>
    </source>
</evidence>
<keyword evidence="6 7" id="KW-0413">Isomerase</keyword>
<dbReference type="InterPro" id="IPR006691">
    <property type="entry name" value="GyrA/parC_rep"/>
</dbReference>
<dbReference type="EC" id="5.6.2.2" evidence="3"/>
<dbReference type="eggNOG" id="COG0188">
    <property type="taxonomic scope" value="Bacteria"/>
</dbReference>
<dbReference type="KEGG" id="twh:TWT_491"/>
<dbReference type="PROSITE" id="PS52040">
    <property type="entry name" value="TOPO_IIA"/>
    <property type="match status" value="1"/>
</dbReference>
<dbReference type="AlphaFoldDB" id="Q83G39"/>
<keyword evidence="4 7" id="KW-0799">Topoisomerase</keyword>
<dbReference type="Gene3D" id="3.30.1360.40">
    <property type="match status" value="1"/>
</dbReference>
<dbReference type="InterPro" id="IPR013760">
    <property type="entry name" value="Topo_IIA-like_dom_sf"/>
</dbReference>
<dbReference type="InterPro" id="IPR050220">
    <property type="entry name" value="Type_II_DNA_Topoisomerases"/>
</dbReference>
<evidence type="ECO:0000256" key="4">
    <source>
        <dbReference type="ARBA" id="ARBA00023029"/>
    </source>
</evidence>
<dbReference type="GO" id="GO:0009330">
    <property type="term" value="C:DNA topoisomerase type II (double strand cut, ATP-hydrolyzing) complex"/>
    <property type="evidence" value="ECO:0007669"/>
    <property type="project" value="TreeGrafter"/>
</dbReference>
<organism evidence="9 10">
    <name type="scientific">Tropheryma whipplei (strain Twist)</name>
    <name type="common">Whipple's bacillus</name>
    <dbReference type="NCBI Taxonomy" id="203267"/>
    <lineage>
        <taxon>Bacteria</taxon>
        <taxon>Bacillati</taxon>
        <taxon>Actinomycetota</taxon>
        <taxon>Actinomycetes</taxon>
        <taxon>Micrococcales</taxon>
        <taxon>Tropherymataceae</taxon>
        <taxon>Tropheryma</taxon>
    </lineage>
</organism>
<dbReference type="Proteomes" id="UP000002200">
    <property type="component" value="Chromosome"/>
</dbReference>
<dbReference type="InterPro" id="IPR035516">
    <property type="entry name" value="Gyrase/topoIV_suA_C"/>
</dbReference>
<reference evidence="9 10" key="1">
    <citation type="journal article" date="2003" name="Genome Res.">
        <title>Tropheryma whipplei twist: a human pathogenic Actinobacteria with a reduced genome.</title>
        <authorList>
            <person name="Raoult D."/>
            <person name="Ogata H."/>
            <person name="Audic S."/>
            <person name="Robert C."/>
            <person name="Suhre K."/>
            <person name="Drancourt M."/>
            <person name="Claverie J.-M."/>
        </authorList>
    </citation>
    <scope>NUCLEOTIDE SEQUENCE [LARGE SCALE GENOMIC DNA]</scope>
    <source>
        <strain evidence="9 10">Twist</strain>
    </source>
</reference>
<evidence type="ECO:0000256" key="5">
    <source>
        <dbReference type="ARBA" id="ARBA00023125"/>
    </source>
</evidence>
<dbReference type="InterPro" id="IPR002205">
    <property type="entry name" value="Topo_IIA_dom_A"/>
</dbReference>
<dbReference type="SMART" id="SM00434">
    <property type="entry name" value="TOP4c"/>
    <property type="match status" value="1"/>
</dbReference>
<dbReference type="SUPFAM" id="SSF101904">
    <property type="entry name" value="GyrA/ParC C-terminal domain-like"/>
    <property type="match status" value="1"/>
</dbReference>
<evidence type="ECO:0000313" key="9">
    <source>
        <dbReference type="EMBL" id="AAO44588.1"/>
    </source>
</evidence>
<dbReference type="GO" id="GO:0005737">
    <property type="term" value="C:cytoplasm"/>
    <property type="evidence" value="ECO:0007669"/>
    <property type="project" value="TreeGrafter"/>
</dbReference>
<feature type="active site" description="O-(5'-phospho-DNA)-tyrosine intermediate" evidence="7">
    <location>
        <position position="134"/>
    </location>
</feature>
<accession>Q83G39</accession>
<proteinExistence type="inferred from homology"/>
<sequence length="824" mass="91265">MSGLDKDIPEIFDVISDNEKITDVDLLHQMQDSFLEYAYSVIHSRALPDARDGLKPVQRRILYTMSRMGLSPDKAHVKCARVTGEVMGKLHPHGDAAIYDTLVRMSQDFTMRIPLIDGHGNFGSLNDGPAASRYTEARLSRAAVAMINDLESNVVDFVPNYDNQFTQPEVLPALLPNLIVNGSSGIAVGMATSIPPHNLQETVRAAIYLVRNRQSSLEQIMKILPGPDFPTGSIIVGKEAFKEIYATGKGSFKIRAKISIDYAGIGHTNLVITELPYMVGSERVIEKIKQGVNAHRIDGILDVTDLSDRKNGLKLVIGIKPNFSPNEVMDNLYRHTPLEESFSVNSVALIDGKPKTLGMLDMLKVFIDHRVCVITRRSKFYLATHKKRLHMIDGLLLALVDIDKTISIIRNSEGIKEARKNLMKCLNVTRDQAEYILDIRLNMLTKLSTIKLQSEQEELRKTTQDLEEILSDPNKIDAILIDELKKVAQRLPSPRRTILESSVKSKKQKTDYPRQVVLTTNGFIFTIEVNNDLISELSQPETFDMAFNTHSEPLRVVKSSIVCGVRSRIGALTSAGKVIPFTPIGLPVLDSGFVTAKSFLGLENDEEAVLLFELHQKESLAIATSSGIVKRVTPAIWPDRTERVITLSAGDRVVGAARGVSSCGYFVFITAKGNLLHYSAGLVNPQNRPARGVAGVTLKDDDDRVISFGYTEDVDRANVLTVSKRMTTSRLSSYQTRGRATRGVQCHKFLKGEEWLHAAIVGENLAAIDNLGNVVAIGKSSVTAKSCAGVKQYRLPQEKSGKSKREDRLIRYLGYPFVHGNDTY</sequence>
<dbReference type="GO" id="GO:0034335">
    <property type="term" value="F:DNA negative supercoiling activity"/>
    <property type="evidence" value="ECO:0007669"/>
    <property type="project" value="UniProtKB-ARBA"/>
</dbReference>
<dbReference type="SUPFAM" id="SSF56719">
    <property type="entry name" value="Type II DNA topoisomerase"/>
    <property type="match status" value="1"/>
</dbReference>
<evidence type="ECO:0000256" key="7">
    <source>
        <dbReference type="PROSITE-ProRule" id="PRU01384"/>
    </source>
</evidence>
<dbReference type="Gene3D" id="1.10.268.10">
    <property type="entry name" value="Topoisomerase, domain 3"/>
    <property type="match status" value="1"/>
</dbReference>
<comment type="catalytic activity">
    <reaction evidence="1 7">
        <text>ATP-dependent breakage, passage and rejoining of double-stranded DNA.</text>
        <dbReference type="EC" id="5.6.2.2"/>
    </reaction>
</comment>
<dbReference type="EMBL" id="AE014184">
    <property type="protein sequence ID" value="AAO44588.1"/>
    <property type="molecule type" value="Genomic_DNA"/>
</dbReference>
<name>Q83G39_TROWT</name>
<gene>
    <name evidence="9" type="primary">gyrA2</name>
    <name evidence="9" type="ordered locus">TWT_491</name>
</gene>
<evidence type="ECO:0000256" key="2">
    <source>
        <dbReference type="ARBA" id="ARBA00008263"/>
    </source>
</evidence>
<comment type="similarity">
    <text evidence="2">Belongs to the type II topoisomerase GyrA/ParC subunit family.</text>
</comment>
<evidence type="ECO:0000313" key="10">
    <source>
        <dbReference type="Proteomes" id="UP000002200"/>
    </source>
</evidence>
<dbReference type="CDD" id="cd00187">
    <property type="entry name" value="TOP4c"/>
    <property type="match status" value="1"/>
</dbReference>
<dbReference type="PANTHER" id="PTHR43493:SF5">
    <property type="entry name" value="DNA GYRASE SUBUNIT A, CHLOROPLASTIC_MITOCHONDRIAL"/>
    <property type="match status" value="1"/>
</dbReference>
<keyword evidence="10" id="KW-1185">Reference proteome</keyword>
<dbReference type="InterPro" id="IPR013758">
    <property type="entry name" value="Topo_IIA_A/C_ab"/>
</dbReference>
<evidence type="ECO:0000256" key="1">
    <source>
        <dbReference type="ARBA" id="ARBA00000185"/>
    </source>
</evidence>
<dbReference type="Pfam" id="PF00521">
    <property type="entry name" value="DNA_topoisoIV"/>
    <property type="match status" value="1"/>
</dbReference>
<dbReference type="HOGENOM" id="CLU_002977_6_1_11"/>
<keyword evidence="5 7" id="KW-0238">DNA-binding</keyword>
<dbReference type="STRING" id="203267.TWT_491"/>
<dbReference type="Pfam" id="PF03989">
    <property type="entry name" value="DNA_gyraseA_C"/>
    <property type="match status" value="1"/>
</dbReference>
<evidence type="ECO:0000259" key="8">
    <source>
        <dbReference type="PROSITE" id="PS52040"/>
    </source>
</evidence>
<feature type="domain" description="Topo IIA-type catalytic" evidence="8">
    <location>
        <begin position="47"/>
        <end position="512"/>
    </location>
</feature>
<dbReference type="Gene3D" id="3.90.199.10">
    <property type="entry name" value="Topoisomerase II, domain 5"/>
    <property type="match status" value="1"/>
</dbReference>
<protein>
    <recommendedName>
        <fullName evidence="3">DNA topoisomerase (ATP-hydrolyzing)</fullName>
        <ecNumber evidence="3">5.6.2.2</ecNumber>
    </recommendedName>
</protein>
<dbReference type="Gene3D" id="2.120.10.90">
    <property type="entry name" value="DNA gyrase/topoisomerase IV, subunit A, C-terminal"/>
    <property type="match status" value="1"/>
</dbReference>
<dbReference type="GO" id="GO:0005524">
    <property type="term" value="F:ATP binding"/>
    <property type="evidence" value="ECO:0007669"/>
    <property type="project" value="InterPro"/>
</dbReference>